<feature type="compositionally biased region" description="Acidic residues" evidence="4">
    <location>
        <begin position="779"/>
        <end position="793"/>
    </location>
</feature>
<reference evidence="5" key="1">
    <citation type="submission" date="2020-11" db="EMBL/GenBank/DDBJ databases">
        <authorList>
            <consortium name="DOE Joint Genome Institute"/>
            <person name="Ahrendt S."/>
            <person name="Riley R."/>
            <person name="Andreopoulos W."/>
            <person name="Labutti K."/>
            <person name="Pangilinan J."/>
            <person name="Ruiz-Duenas F.J."/>
            <person name="Barrasa J.M."/>
            <person name="Sanchez-Garcia M."/>
            <person name="Camarero S."/>
            <person name="Miyauchi S."/>
            <person name="Serrano A."/>
            <person name="Linde D."/>
            <person name="Babiker R."/>
            <person name="Drula E."/>
            <person name="Ayuso-Fernandez I."/>
            <person name="Pacheco R."/>
            <person name="Padilla G."/>
            <person name="Ferreira P."/>
            <person name="Barriuso J."/>
            <person name="Kellner H."/>
            <person name="Castanera R."/>
            <person name="Alfaro M."/>
            <person name="Ramirez L."/>
            <person name="Pisabarro A.G."/>
            <person name="Kuo A."/>
            <person name="Tritt A."/>
            <person name="Lipzen A."/>
            <person name="He G."/>
            <person name="Yan M."/>
            <person name="Ng V."/>
            <person name="Cullen D."/>
            <person name="Martin F."/>
            <person name="Rosso M.-N."/>
            <person name="Henrissat B."/>
            <person name="Hibbett D."/>
            <person name="Martinez A.T."/>
            <person name="Grigoriev I.V."/>
        </authorList>
    </citation>
    <scope>NUCLEOTIDE SEQUENCE</scope>
    <source>
        <strain evidence="5">CBS 506.95</strain>
    </source>
</reference>
<evidence type="ECO:0000256" key="1">
    <source>
        <dbReference type="ARBA" id="ARBA00004123"/>
    </source>
</evidence>
<comment type="similarity">
    <text evidence="2">Belongs to the MYBBP1A family.</text>
</comment>
<feature type="compositionally biased region" description="Acidic residues" evidence="4">
    <location>
        <begin position="43"/>
        <end position="56"/>
    </location>
</feature>
<comment type="subcellular location">
    <subcellularLocation>
        <location evidence="1">Nucleus</location>
    </subcellularLocation>
</comment>
<dbReference type="PANTHER" id="PTHR13213">
    <property type="entry name" value="MYB-BINDING PROTEIN 1A FAMILY MEMBER"/>
    <property type="match status" value="1"/>
</dbReference>
<feature type="compositionally biased region" description="Polar residues" evidence="4">
    <location>
        <begin position="31"/>
        <end position="41"/>
    </location>
</feature>
<evidence type="ECO:0000313" key="5">
    <source>
        <dbReference type="EMBL" id="KAF9533445.1"/>
    </source>
</evidence>
<dbReference type="GO" id="GO:0000182">
    <property type="term" value="F:rDNA binding"/>
    <property type="evidence" value="ECO:0007669"/>
    <property type="project" value="TreeGrafter"/>
</dbReference>
<gene>
    <name evidence="5" type="ORF">CPB83DRAFT_845272</name>
</gene>
<dbReference type="PANTHER" id="PTHR13213:SF2">
    <property type="entry name" value="MYB-BINDING PROTEIN 1A"/>
    <property type="match status" value="1"/>
</dbReference>
<dbReference type="EMBL" id="MU157828">
    <property type="protein sequence ID" value="KAF9533445.1"/>
    <property type="molecule type" value="Genomic_DNA"/>
</dbReference>
<dbReference type="AlphaFoldDB" id="A0A9P6EQD0"/>
<dbReference type="Proteomes" id="UP000807306">
    <property type="component" value="Unassembled WGS sequence"/>
</dbReference>
<dbReference type="OrthoDB" id="342531at2759"/>
<protein>
    <submittedName>
        <fullName evidence="5">DNA polymerase phi-domain-containing protein</fullName>
    </submittedName>
</protein>
<sequence>MSTTLPLFWHLSSASKKERLDASVKLISALEQFQSQKTQPGDESNDDEDEEEEESDNTPNTQDGLDALNAQDVAYSVRRLIRGLASPRESSRLGFAVALTELLSRLDTITTSQILNLILDCTKVQGSMNGQEERDVLFARLFGILSVVQSGLAFRAESSSKQPSASSIFSTEAYEQIMGSLVTLGDQKSWLRESSWFAIHQSIDALQGSNVPWKEAGFETAVQELFVKNSTWSTEKLALALKLQNLHPNMDWQAILTPTFKNADILSSGNLAIVSRILKDSATDEDGAKDPSKAPSGGWKPQLNFSWDIILAQLLPDPNLKKAAKGSFQDFYRIAVDESLFSSTSSANRKYWGFQAFQKALKRVDMETMPMLFTKNFMRTWINHLSKKDRYLHKVAIQTATEVQTFVTDKHELGFSLILQLTGVNGSQQFDKLTKTKTVESILSRLDLKGITEYVDYLLARVDPNDGDSFDVGSVNSRRAWIIEQLTGLVRNHKVPKEDSWIRKILDWLTVHGLFEVKKKSSKSPFVALRTPPRPVFSDDLRQSCRDKLLVCLADLSHQVVNVGEGDSAQKIPAVASDGEFWISKVLSVIQQLEADDKHVALLADAGEEEITRRKSALKITAEVAKTKSESYKGVELLVLGTLLHHYCQAESEEDSGDDALQTCIDGASRFNRQENDNKGKKNNEAKDEQLEPIDLFVDVIIGFLEKGTAYLRTVGNQAFSLLSQSVKESTIELIVTQLERRDPSQLLEDEDEDEETGDDNASTSSRSDDEASGSNSGSEDESVADSNGAEEEADLELRNKIEEALRINGVEPATGETDSEEEVLMDDDQMMAIDEQLAQVFRSRANEKRSGQNVDVQRAATHFKNRVLDLVDTFLKKQPSNPFTPLLLLPLIDLLIGSGPDERQLADKTRGILRSRFGKVKDVPVPSNADQIIEIAKATHNYARKAKSADTLNILSLCGTYVTRVLLQVGGEDTIVELLKEDLVDFTSRKNSRLNGQFFVDFIKRHPAQMWTIRQHLLEITKSAVNAYRQSQVFQMLEQLLNLLPSFNPPNDQVKTFMIDLRKTLLDLAQAACAGTANLSTPQIKELLKLALLGVRQTGRIDNMSTEAVWLPDRWRSLQDDFKTSTRTKSSPVLNKLCERIAHMRPDTNTKSNKSTKSSKRKAEETAREDDATAAGKQKRKKAKVTA</sequence>
<keyword evidence="6" id="KW-1185">Reference proteome</keyword>
<evidence type="ECO:0000256" key="4">
    <source>
        <dbReference type="SAM" id="MobiDB-lite"/>
    </source>
</evidence>
<evidence type="ECO:0000256" key="2">
    <source>
        <dbReference type="ARBA" id="ARBA00006809"/>
    </source>
</evidence>
<feature type="compositionally biased region" description="Basic and acidic residues" evidence="4">
    <location>
        <begin position="1162"/>
        <end position="1172"/>
    </location>
</feature>
<dbReference type="SUPFAM" id="SSF48371">
    <property type="entry name" value="ARM repeat"/>
    <property type="match status" value="1"/>
</dbReference>
<feature type="compositionally biased region" description="Acidic residues" evidence="4">
    <location>
        <begin position="748"/>
        <end position="759"/>
    </location>
</feature>
<dbReference type="InterPro" id="IPR016024">
    <property type="entry name" value="ARM-type_fold"/>
</dbReference>
<dbReference type="InterPro" id="IPR007015">
    <property type="entry name" value="DNA_pol_V/MYBBP1A"/>
</dbReference>
<organism evidence="5 6">
    <name type="scientific">Crepidotus variabilis</name>
    <dbReference type="NCBI Taxonomy" id="179855"/>
    <lineage>
        <taxon>Eukaryota</taxon>
        <taxon>Fungi</taxon>
        <taxon>Dikarya</taxon>
        <taxon>Basidiomycota</taxon>
        <taxon>Agaricomycotina</taxon>
        <taxon>Agaricomycetes</taxon>
        <taxon>Agaricomycetidae</taxon>
        <taxon>Agaricales</taxon>
        <taxon>Agaricineae</taxon>
        <taxon>Crepidotaceae</taxon>
        <taxon>Crepidotus</taxon>
    </lineage>
</organism>
<evidence type="ECO:0000313" key="6">
    <source>
        <dbReference type="Proteomes" id="UP000807306"/>
    </source>
</evidence>
<keyword evidence="3" id="KW-0539">Nucleus</keyword>
<dbReference type="GO" id="GO:0006355">
    <property type="term" value="P:regulation of DNA-templated transcription"/>
    <property type="evidence" value="ECO:0007669"/>
    <property type="project" value="InterPro"/>
</dbReference>
<dbReference type="GO" id="GO:0005730">
    <property type="term" value="C:nucleolus"/>
    <property type="evidence" value="ECO:0007669"/>
    <property type="project" value="InterPro"/>
</dbReference>
<accession>A0A9P6EQD0</accession>
<name>A0A9P6EQD0_9AGAR</name>
<dbReference type="Pfam" id="PF04931">
    <property type="entry name" value="DNA_pol_phi"/>
    <property type="match status" value="1"/>
</dbReference>
<feature type="region of interest" description="Disordered" evidence="4">
    <location>
        <begin position="1141"/>
        <end position="1188"/>
    </location>
</feature>
<feature type="region of interest" description="Disordered" evidence="4">
    <location>
        <begin position="743"/>
        <end position="793"/>
    </location>
</feature>
<proteinExistence type="inferred from homology"/>
<feature type="region of interest" description="Disordered" evidence="4">
    <location>
        <begin position="31"/>
        <end position="67"/>
    </location>
</feature>
<comment type="caution">
    <text evidence="5">The sequence shown here is derived from an EMBL/GenBank/DDBJ whole genome shotgun (WGS) entry which is preliminary data.</text>
</comment>
<feature type="compositionally biased region" description="Basic residues" evidence="4">
    <location>
        <begin position="1178"/>
        <end position="1188"/>
    </location>
</feature>
<evidence type="ECO:0000256" key="3">
    <source>
        <dbReference type="ARBA" id="ARBA00023242"/>
    </source>
</evidence>